<dbReference type="Gene3D" id="3.10.290.10">
    <property type="entry name" value="RNA-binding S4 domain"/>
    <property type="match status" value="1"/>
</dbReference>
<dbReference type="InterPro" id="IPR036986">
    <property type="entry name" value="S4_RNA-bd_sf"/>
</dbReference>
<dbReference type="OrthoDB" id="9811532at2"/>
<dbReference type="EMBL" id="FRAG01000020">
    <property type="protein sequence ID" value="SHK00489.1"/>
    <property type="molecule type" value="Genomic_DNA"/>
</dbReference>
<accession>A0A1M6NXL9</accession>
<evidence type="ECO:0000313" key="4">
    <source>
        <dbReference type="Proteomes" id="UP000184465"/>
    </source>
</evidence>
<reference evidence="3 4" key="1">
    <citation type="submission" date="2016-11" db="EMBL/GenBank/DDBJ databases">
        <authorList>
            <person name="Jaros S."/>
            <person name="Januszkiewicz K."/>
            <person name="Wedrychowicz H."/>
        </authorList>
    </citation>
    <scope>NUCLEOTIDE SEQUENCE [LARGE SCALE GENOMIC DNA]</scope>
    <source>
        <strain evidence="3 4">DSM 15212</strain>
    </source>
</reference>
<evidence type="ECO:0000313" key="3">
    <source>
        <dbReference type="EMBL" id="SHK00489.1"/>
    </source>
</evidence>
<dbReference type="RefSeq" id="WP_073149292.1">
    <property type="nucleotide sequence ID" value="NZ_FRAG01000020.1"/>
</dbReference>
<gene>
    <name evidence="3" type="ORF">SAMN02745912_01919</name>
</gene>
<sequence>MKEIFIETEYIRMDQLLKYANIAGTGGEAKILIKQGLVKVNGEIVTQRGKKIRNRDIVEVNGIKIKIKNENN</sequence>
<dbReference type="GO" id="GO:0003723">
    <property type="term" value="F:RNA binding"/>
    <property type="evidence" value="ECO:0007669"/>
    <property type="project" value="UniProtKB-KW"/>
</dbReference>
<dbReference type="SMART" id="SM00363">
    <property type="entry name" value="S4"/>
    <property type="match status" value="1"/>
</dbReference>
<evidence type="ECO:0000256" key="1">
    <source>
        <dbReference type="PROSITE-ProRule" id="PRU00182"/>
    </source>
</evidence>
<keyword evidence="1" id="KW-0694">RNA-binding</keyword>
<dbReference type="AlphaFoldDB" id="A0A1M6NXL9"/>
<name>A0A1M6NXL9_PARC5</name>
<dbReference type="CDD" id="cd00165">
    <property type="entry name" value="S4"/>
    <property type="match status" value="1"/>
</dbReference>
<proteinExistence type="predicted"/>
<feature type="domain" description="RNA-binding S4" evidence="2">
    <location>
        <begin position="11"/>
        <end position="71"/>
    </location>
</feature>
<dbReference type="InterPro" id="IPR002942">
    <property type="entry name" value="S4_RNA-bd"/>
</dbReference>
<dbReference type="Pfam" id="PF13275">
    <property type="entry name" value="S4_2"/>
    <property type="match status" value="1"/>
</dbReference>
<keyword evidence="4" id="KW-1185">Reference proteome</keyword>
<dbReference type="PROSITE" id="PS50889">
    <property type="entry name" value="S4"/>
    <property type="match status" value="1"/>
</dbReference>
<protein>
    <submittedName>
        <fullName evidence="3">Ribosome-associated protein</fullName>
    </submittedName>
</protein>
<evidence type="ECO:0000259" key="2">
    <source>
        <dbReference type="SMART" id="SM00363"/>
    </source>
</evidence>
<dbReference type="STRING" id="1121301.SAMN02745912_01919"/>
<dbReference type="SUPFAM" id="SSF55174">
    <property type="entry name" value="Alpha-L RNA-binding motif"/>
    <property type="match status" value="1"/>
</dbReference>
<organism evidence="3 4">
    <name type="scientific">Paramaledivibacter caminithermalis (strain DSM 15212 / CIP 107654 / DViRD3)</name>
    <name type="common">Clostridium caminithermale</name>
    <dbReference type="NCBI Taxonomy" id="1121301"/>
    <lineage>
        <taxon>Bacteria</taxon>
        <taxon>Bacillati</taxon>
        <taxon>Bacillota</taxon>
        <taxon>Clostridia</taxon>
        <taxon>Peptostreptococcales</taxon>
        <taxon>Caminicellaceae</taxon>
        <taxon>Paramaledivibacter</taxon>
    </lineage>
</organism>
<dbReference type="Proteomes" id="UP000184465">
    <property type="component" value="Unassembled WGS sequence"/>
</dbReference>